<dbReference type="EMBL" id="LNIX01000038">
    <property type="protein sequence ID" value="OXA39436.1"/>
    <property type="molecule type" value="Genomic_DNA"/>
</dbReference>
<dbReference type="AlphaFoldDB" id="A0A226D5B9"/>
<organism evidence="2 3">
    <name type="scientific">Folsomia candida</name>
    <name type="common">Springtail</name>
    <dbReference type="NCBI Taxonomy" id="158441"/>
    <lineage>
        <taxon>Eukaryota</taxon>
        <taxon>Metazoa</taxon>
        <taxon>Ecdysozoa</taxon>
        <taxon>Arthropoda</taxon>
        <taxon>Hexapoda</taxon>
        <taxon>Collembola</taxon>
        <taxon>Entomobryomorpha</taxon>
        <taxon>Isotomoidea</taxon>
        <taxon>Isotomidae</taxon>
        <taxon>Proisotominae</taxon>
        <taxon>Folsomia</taxon>
    </lineage>
</organism>
<keyword evidence="1" id="KW-0812">Transmembrane</keyword>
<feature type="transmembrane region" description="Helical" evidence="1">
    <location>
        <begin position="257"/>
        <end position="277"/>
    </location>
</feature>
<evidence type="ECO:0000256" key="1">
    <source>
        <dbReference type="SAM" id="Phobius"/>
    </source>
</evidence>
<proteinExistence type="predicted"/>
<accession>A0A226D5B9</accession>
<sequence length="387" mass="43929">MINLNKSFRAVVVQRLKIRCKLADFLSCSNFTWDKERNCLVKRSRNVLTRVKVFLIFCTIYLAAQPAYIFLKEMEIMEKTQACFLFMVYVACTTIWWDWEVDPTPVAMLNLIANTEVKENHTTRILSCLLHIFYSMMNVTYIGLPVGFVILVYFSPCIEPLIGSFLLPTSSPLCSSTSNLTMPQSILRLTLALTEGFVLSNTFIGGTFYNVDVLLTGIAYLVAECNIAANFENPKMSVYRKLQVLEKLLNAAVKSRILPMVSIALPGLQITSCFALIKLHDQLGFYTMPIYVSVYLDVAMFNVLVFTGAARVYILGDRLLRGWREEVKAEQNCGIREKRMMLKSFRKLRVEFGNNFVDQLTPLVLQDFCTKQSISMLVLSGSTTEVG</sequence>
<feature type="transmembrane region" description="Helical" evidence="1">
    <location>
        <begin position="132"/>
        <end position="154"/>
    </location>
</feature>
<evidence type="ECO:0000313" key="2">
    <source>
        <dbReference type="EMBL" id="OXA39436.1"/>
    </source>
</evidence>
<gene>
    <name evidence="2" type="ORF">Fcan01_25740</name>
</gene>
<feature type="transmembrane region" description="Helical" evidence="1">
    <location>
        <begin position="53"/>
        <end position="71"/>
    </location>
</feature>
<feature type="transmembrane region" description="Helical" evidence="1">
    <location>
        <begin position="289"/>
        <end position="314"/>
    </location>
</feature>
<keyword evidence="1" id="KW-1133">Transmembrane helix</keyword>
<keyword evidence="1" id="KW-0472">Membrane</keyword>
<name>A0A226D5B9_FOLCA</name>
<comment type="caution">
    <text evidence="2">The sequence shown here is derived from an EMBL/GenBank/DDBJ whole genome shotgun (WGS) entry which is preliminary data.</text>
</comment>
<evidence type="ECO:0000313" key="3">
    <source>
        <dbReference type="Proteomes" id="UP000198287"/>
    </source>
</evidence>
<dbReference type="Proteomes" id="UP000198287">
    <property type="component" value="Unassembled WGS sequence"/>
</dbReference>
<protein>
    <recommendedName>
        <fullName evidence="4">Odorant receptor</fullName>
    </recommendedName>
</protein>
<keyword evidence="3" id="KW-1185">Reference proteome</keyword>
<evidence type="ECO:0008006" key="4">
    <source>
        <dbReference type="Google" id="ProtNLM"/>
    </source>
</evidence>
<reference evidence="2 3" key="1">
    <citation type="submission" date="2015-12" db="EMBL/GenBank/DDBJ databases">
        <title>The genome of Folsomia candida.</title>
        <authorList>
            <person name="Faddeeva A."/>
            <person name="Derks M.F."/>
            <person name="Anvar Y."/>
            <person name="Smit S."/>
            <person name="Van Straalen N."/>
            <person name="Roelofs D."/>
        </authorList>
    </citation>
    <scope>NUCLEOTIDE SEQUENCE [LARGE SCALE GENOMIC DNA]</scope>
    <source>
        <strain evidence="2 3">VU population</strain>
        <tissue evidence="2">Whole body</tissue>
    </source>
</reference>